<dbReference type="PROSITE" id="PS50005">
    <property type="entry name" value="TPR"/>
    <property type="match status" value="1"/>
</dbReference>
<proteinExistence type="predicted"/>
<dbReference type="Gene3D" id="1.25.40.10">
    <property type="entry name" value="Tetratricopeptide repeat domain"/>
    <property type="match status" value="1"/>
</dbReference>
<feature type="repeat" description="TPR" evidence="1">
    <location>
        <begin position="37"/>
        <end position="70"/>
    </location>
</feature>
<keyword evidence="2" id="KW-1133">Transmembrane helix</keyword>
<dbReference type="PANTHER" id="PTHR12558">
    <property type="entry name" value="CELL DIVISION CYCLE 16,23,27"/>
    <property type="match status" value="1"/>
</dbReference>
<feature type="transmembrane region" description="Helical" evidence="2">
    <location>
        <begin position="218"/>
        <end position="236"/>
    </location>
</feature>
<keyword evidence="2" id="KW-0472">Membrane</keyword>
<comment type="caution">
    <text evidence="3">The sequence shown here is derived from an EMBL/GenBank/DDBJ whole genome shotgun (WGS) entry which is preliminary data.</text>
</comment>
<reference evidence="3" key="1">
    <citation type="submission" date="2022-10" db="EMBL/GenBank/DDBJ databases">
        <title>Genome sequence of Actinomyces israelii ATCC 10048.</title>
        <authorList>
            <person name="Watt R.M."/>
            <person name="Tong W.M."/>
        </authorList>
    </citation>
    <scope>NUCLEOTIDE SEQUENCE</scope>
    <source>
        <strain evidence="3">ATCC 10048</strain>
    </source>
</reference>
<dbReference type="PANTHER" id="PTHR12558:SF13">
    <property type="entry name" value="CELL DIVISION CYCLE PROTEIN 27 HOMOLOG"/>
    <property type="match status" value="1"/>
</dbReference>
<dbReference type="SMART" id="SM00028">
    <property type="entry name" value="TPR"/>
    <property type="match status" value="4"/>
</dbReference>
<gene>
    <name evidence="3" type="ORF">OHJ16_02835</name>
</gene>
<feature type="transmembrane region" description="Helical" evidence="2">
    <location>
        <begin position="242"/>
        <end position="260"/>
    </location>
</feature>
<keyword evidence="1" id="KW-0802">TPR repeat</keyword>
<dbReference type="InterPro" id="IPR011990">
    <property type="entry name" value="TPR-like_helical_dom_sf"/>
</dbReference>
<evidence type="ECO:0000256" key="2">
    <source>
        <dbReference type="SAM" id="Phobius"/>
    </source>
</evidence>
<evidence type="ECO:0000256" key="1">
    <source>
        <dbReference type="PROSITE-ProRule" id="PRU00339"/>
    </source>
</evidence>
<evidence type="ECO:0000313" key="3">
    <source>
        <dbReference type="EMBL" id="MCZ0856983.1"/>
    </source>
</evidence>
<dbReference type="RefSeq" id="WP_268916662.1">
    <property type="nucleotide sequence ID" value="NZ_JAPTMY010000004.1"/>
</dbReference>
<evidence type="ECO:0008006" key="5">
    <source>
        <dbReference type="Google" id="ProtNLM"/>
    </source>
</evidence>
<dbReference type="Proteomes" id="UP001072034">
    <property type="component" value="Unassembled WGS sequence"/>
</dbReference>
<dbReference type="SUPFAM" id="SSF48452">
    <property type="entry name" value="TPR-like"/>
    <property type="match status" value="1"/>
</dbReference>
<name>A0ABT4I786_9ACTO</name>
<keyword evidence="2" id="KW-0812">Transmembrane</keyword>
<protein>
    <recommendedName>
        <fullName evidence="5">Tetratricopeptide repeat protein</fullName>
    </recommendedName>
</protein>
<dbReference type="EMBL" id="JAPTMY010000004">
    <property type="protein sequence ID" value="MCZ0856983.1"/>
    <property type="molecule type" value="Genomic_DNA"/>
</dbReference>
<feature type="transmembrane region" description="Helical" evidence="2">
    <location>
        <begin position="298"/>
        <end position="318"/>
    </location>
</feature>
<organism evidence="3 4">
    <name type="scientific">Actinomyces israelii</name>
    <dbReference type="NCBI Taxonomy" id="1659"/>
    <lineage>
        <taxon>Bacteria</taxon>
        <taxon>Bacillati</taxon>
        <taxon>Actinomycetota</taxon>
        <taxon>Actinomycetes</taxon>
        <taxon>Actinomycetales</taxon>
        <taxon>Actinomycetaceae</taxon>
        <taxon>Actinomyces</taxon>
    </lineage>
</organism>
<dbReference type="InterPro" id="IPR019734">
    <property type="entry name" value="TPR_rpt"/>
</dbReference>
<evidence type="ECO:0000313" key="4">
    <source>
        <dbReference type="Proteomes" id="UP001072034"/>
    </source>
</evidence>
<keyword evidence="4" id="KW-1185">Reference proteome</keyword>
<accession>A0ABT4I786</accession>
<sequence length="319" mass="34774">MGHPTIRRARGLIDSGRPDLAAELLITVKPESPDQDYDRWTALAAALTLTGDLDRALDSADRAVSLNPEGLDGLIARTRLLHRMGREAEAVQCAFDAIRIHPRNETLFGLLALSYLSLGETGPATSAADIAVSEAPDSRWAHHVRGMVYRTVNPAAARHAFERALELDPDHEKSRLELGRLNTEAMEAMEAAQAAAREPKTPDQYLSEVLSKACKNTLTLFMLIVMPVLVLARLLFTFTKSALPIWCLVVALLIVFGLSAHSGMRDITSSVQAASLGEHPWRSAFKNSHGVIKQICKIALLWTTILGSAVAFIALTIWG</sequence>